<evidence type="ECO:0008006" key="4">
    <source>
        <dbReference type="Google" id="ProtNLM"/>
    </source>
</evidence>
<comment type="caution">
    <text evidence="2">The sequence shown here is derived from an EMBL/GenBank/DDBJ whole genome shotgun (WGS) entry which is preliminary data.</text>
</comment>
<feature type="compositionally biased region" description="Polar residues" evidence="1">
    <location>
        <begin position="1"/>
        <end position="11"/>
    </location>
</feature>
<dbReference type="EMBL" id="CACSLK010024742">
    <property type="protein sequence ID" value="CAA0824429.1"/>
    <property type="molecule type" value="Genomic_DNA"/>
</dbReference>
<dbReference type="PANTHER" id="PTHR34191:SF9">
    <property type="entry name" value="F6D8.10"/>
    <property type="match status" value="1"/>
</dbReference>
<dbReference type="Proteomes" id="UP001153555">
    <property type="component" value="Unassembled WGS sequence"/>
</dbReference>
<dbReference type="AlphaFoldDB" id="A0A9N7N7M0"/>
<protein>
    <recommendedName>
        <fullName evidence="4">Late embryogenesis abundant protein</fullName>
    </recommendedName>
</protein>
<proteinExistence type="predicted"/>
<dbReference type="OrthoDB" id="1894923at2759"/>
<reference evidence="2" key="1">
    <citation type="submission" date="2019-12" db="EMBL/GenBank/DDBJ databases">
        <authorList>
            <person name="Scholes J."/>
        </authorList>
    </citation>
    <scope>NUCLEOTIDE SEQUENCE</scope>
</reference>
<dbReference type="PANTHER" id="PTHR34191">
    <property type="entry name" value="LATE EMBRYOGENESIS ABUNDANT PROTEIN (LEA) FAMILY PROTEIN"/>
    <property type="match status" value="1"/>
</dbReference>
<dbReference type="InterPro" id="IPR039624">
    <property type="entry name" value="LEA1/2/D7/KIN2"/>
</dbReference>
<name>A0A9N7N7M0_STRHE</name>
<sequence>MENQRVPGQTQMRRDNPPSDAYSQGQTTNFFEETGKQVKNMGQGAAEVGKGAVNLAANITQGAVDAVKSTIGINNNNNSTITTSNLRGAGAGSSSAIPNLMDTDADVAELCYPTNHNNN</sequence>
<evidence type="ECO:0000313" key="3">
    <source>
        <dbReference type="Proteomes" id="UP001153555"/>
    </source>
</evidence>
<keyword evidence="3" id="KW-1185">Reference proteome</keyword>
<gene>
    <name evidence="2" type="ORF">SHERM_21375</name>
</gene>
<evidence type="ECO:0000256" key="1">
    <source>
        <dbReference type="SAM" id="MobiDB-lite"/>
    </source>
</evidence>
<accession>A0A9N7N7M0</accession>
<feature type="region of interest" description="Disordered" evidence="1">
    <location>
        <begin position="1"/>
        <end position="28"/>
    </location>
</feature>
<evidence type="ECO:0000313" key="2">
    <source>
        <dbReference type="EMBL" id="CAA0824429.1"/>
    </source>
</evidence>
<organism evidence="2 3">
    <name type="scientific">Striga hermonthica</name>
    <name type="common">Purple witchweed</name>
    <name type="synonym">Buchnera hermonthica</name>
    <dbReference type="NCBI Taxonomy" id="68872"/>
    <lineage>
        <taxon>Eukaryota</taxon>
        <taxon>Viridiplantae</taxon>
        <taxon>Streptophyta</taxon>
        <taxon>Embryophyta</taxon>
        <taxon>Tracheophyta</taxon>
        <taxon>Spermatophyta</taxon>
        <taxon>Magnoliopsida</taxon>
        <taxon>eudicotyledons</taxon>
        <taxon>Gunneridae</taxon>
        <taxon>Pentapetalae</taxon>
        <taxon>asterids</taxon>
        <taxon>lamiids</taxon>
        <taxon>Lamiales</taxon>
        <taxon>Orobanchaceae</taxon>
        <taxon>Buchnereae</taxon>
        <taxon>Striga</taxon>
    </lineage>
</organism>